<dbReference type="OrthoDB" id="19923at2759"/>
<proteinExistence type="predicted"/>
<keyword evidence="2" id="KW-1185">Reference proteome</keyword>
<sequence>MDPLSLSASAAGLLSLAIEVTKILTSYTSAVKSAPQDASELNTKILALGHILEKLVEILRIDHDAGTGGGTSFDEQSVLRSVMSACQEHIAAVYKRVAKLHSTDKVSSLVERMVWPLKKDEC</sequence>
<reference evidence="1 2" key="1">
    <citation type="journal article" date="2013" name="PLoS Genet.">
        <title>The genome and development-dependent transcriptomes of Pyronema confluens: a window into fungal evolution.</title>
        <authorList>
            <person name="Traeger S."/>
            <person name="Altegoer F."/>
            <person name="Freitag M."/>
            <person name="Gabaldon T."/>
            <person name="Kempken F."/>
            <person name="Kumar A."/>
            <person name="Marcet-Houben M."/>
            <person name="Poggeler S."/>
            <person name="Stajich J.E."/>
            <person name="Nowrousian M."/>
        </authorList>
    </citation>
    <scope>NUCLEOTIDE SEQUENCE [LARGE SCALE GENOMIC DNA]</scope>
    <source>
        <strain evidence="2">CBS 100304</strain>
        <tissue evidence="1">Vegetative mycelium</tissue>
    </source>
</reference>
<accession>U4LPK4</accession>
<dbReference type="EMBL" id="HF935560">
    <property type="protein sequence ID" value="CCX31250.1"/>
    <property type="molecule type" value="Genomic_DNA"/>
</dbReference>
<evidence type="ECO:0008006" key="3">
    <source>
        <dbReference type="Google" id="ProtNLM"/>
    </source>
</evidence>
<gene>
    <name evidence="1" type="ORF">PCON_10381</name>
</gene>
<organism evidence="1 2">
    <name type="scientific">Pyronema omphalodes (strain CBS 100304)</name>
    <name type="common">Pyronema confluens</name>
    <dbReference type="NCBI Taxonomy" id="1076935"/>
    <lineage>
        <taxon>Eukaryota</taxon>
        <taxon>Fungi</taxon>
        <taxon>Dikarya</taxon>
        <taxon>Ascomycota</taxon>
        <taxon>Pezizomycotina</taxon>
        <taxon>Pezizomycetes</taxon>
        <taxon>Pezizales</taxon>
        <taxon>Pyronemataceae</taxon>
        <taxon>Pyronema</taxon>
    </lineage>
</organism>
<protein>
    <recommendedName>
        <fullName evidence="3">Fungal N-terminal domain-containing protein</fullName>
    </recommendedName>
</protein>
<evidence type="ECO:0000313" key="2">
    <source>
        <dbReference type="Proteomes" id="UP000018144"/>
    </source>
</evidence>
<dbReference type="AlphaFoldDB" id="U4LPK4"/>
<dbReference type="Proteomes" id="UP000018144">
    <property type="component" value="Unassembled WGS sequence"/>
</dbReference>
<evidence type="ECO:0000313" key="1">
    <source>
        <dbReference type="EMBL" id="CCX31250.1"/>
    </source>
</evidence>
<dbReference type="eggNOG" id="ENOG502T2F6">
    <property type="taxonomic scope" value="Eukaryota"/>
</dbReference>
<name>U4LPK4_PYROM</name>